<dbReference type="Gene3D" id="3.30.530.20">
    <property type="match status" value="1"/>
</dbReference>
<dbReference type="InterPro" id="IPR023393">
    <property type="entry name" value="START-like_dom_sf"/>
</dbReference>
<sequence>MSIVTTIDIASPPSQVRDKFLDFASLSKWHTSFFLSITPHGTLEPGQKLLVHFATGGQKMNPVIQQNTPTAFAWTGSIPFLFTGTHYFLFEESTAVPGGCRLTHSEEFSGALGWLMGGNAVAKQVGFAEKTRKGFEVFNADLKVACEKGD</sequence>
<dbReference type="Pfam" id="PF10604">
    <property type="entry name" value="Polyketide_cyc2"/>
    <property type="match status" value="1"/>
</dbReference>
<protein>
    <recommendedName>
        <fullName evidence="3">Polyketide cyclase/dehydrase</fullName>
    </recommendedName>
</protein>
<organism evidence="1 2">
    <name type="scientific">Cochliobolus sativus</name>
    <name type="common">Common root rot and spot blotch fungus</name>
    <name type="synonym">Bipolaris sorokiniana</name>
    <dbReference type="NCBI Taxonomy" id="45130"/>
    <lineage>
        <taxon>Eukaryota</taxon>
        <taxon>Fungi</taxon>
        <taxon>Dikarya</taxon>
        <taxon>Ascomycota</taxon>
        <taxon>Pezizomycotina</taxon>
        <taxon>Dothideomycetes</taxon>
        <taxon>Pleosporomycetidae</taxon>
        <taxon>Pleosporales</taxon>
        <taxon>Pleosporineae</taxon>
        <taxon>Pleosporaceae</taxon>
        <taxon>Bipolaris</taxon>
    </lineage>
</organism>
<dbReference type="AlphaFoldDB" id="A0A8H5ZGV6"/>
<proteinExistence type="predicted"/>
<evidence type="ECO:0000313" key="2">
    <source>
        <dbReference type="Proteomes" id="UP000624244"/>
    </source>
</evidence>
<evidence type="ECO:0008006" key="3">
    <source>
        <dbReference type="Google" id="ProtNLM"/>
    </source>
</evidence>
<dbReference type="SUPFAM" id="SSF55961">
    <property type="entry name" value="Bet v1-like"/>
    <property type="match status" value="1"/>
</dbReference>
<evidence type="ECO:0000313" key="1">
    <source>
        <dbReference type="EMBL" id="KAF5848559.1"/>
    </source>
</evidence>
<dbReference type="Proteomes" id="UP000624244">
    <property type="component" value="Unassembled WGS sequence"/>
</dbReference>
<reference evidence="1" key="1">
    <citation type="submission" date="2019-11" db="EMBL/GenBank/DDBJ databases">
        <title>Bipolaris sorokiniana Genome sequencing.</title>
        <authorList>
            <person name="Wang H."/>
        </authorList>
    </citation>
    <scope>NUCLEOTIDE SEQUENCE</scope>
</reference>
<gene>
    <name evidence="1" type="ORF">GGP41_009682</name>
</gene>
<comment type="caution">
    <text evidence="1">The sequence shown here is derived from an EMBL/GenBank/DDBJ whole genome shotgun (WGS) entry which is preliminary data.</text>
</comment>
<accession>A0A8H5ZGV6</accession>
<dbReference type="PANTHER" id="PTHR36166:SF1">
    <property type="entry name" value="SRPBCC DOMAIN-CONTAINING PROTEIN"/>
    <property type="match status" value="1"/>
</dbReference>
<dbReference type="CDD" id="cd07822">
    <property type="entry name" value="SRPBCC_4"/>
    <property type="match status" value="1"/>
</dbReference>
<dbReference type="PANTHER" id="PTHR36166">
    <property type="entry name" value="CHROMOSOME 9, WHOLE GENOME SHOTGUN SEQUENCE"/>
    <property type="match status" value="1"/>
</dbReference>
<dbReference type="EMBL" id="WNKQ01000010">
    <property type="protein sequence ID" value="KAF5848559.1"/>
    <property type="molecule type" value="Genomic_DNA"/>
</dbReference>
<name>A0A8H5ZGV6_COCSA</name>
<dbReference type="InterPro" id="IPR019587">
    <property type="entry name" value="Polyketide_cyclase/dehydratase"/>
</dbReference>